<sequence length="321" mass="34060">MSSSPTFSFATTAEEVATAFAEEIRGNNVLITGTSLNGIGFETALAIARHANLVTITGYNADRLKLSEDAIKKEVPTANIRRVILNLSSLTAVRKAAEVVNADPEPLHVLIHNAAAVLGPFKLSVDGLESQFATDHVGPFLLTKLLAPKLLAAGTPSYTPRVVFVSSVAHAFGAGVDFATLEHPDPAKYGASLAYFQAKSANILTAIALSKRSKGAINAYSLHPGGKRSMFIHHLDQSGAEGRIHCCGAVDGTEKFQWKTIPQGAATYVQFHSSSNLNKAGAYLDDCAVATESVSPHSSDPANAEKLWVITENIIGEKFTF</sequence>
<reference evidence="3" key="1">
    <citation type="submission" date="2023-03" db="EMBL/GenBank/DDBJ databases">
        <title>Massive genome expansion in bonnet fungi (Mycena s.s.) driven by repeated elements and novel gene families across ecological guilds.</title>
        <authorList>
            <consortium name="Lawrence Berkeley National Laboratory"/>
            <person name="Harder C.B."/>
            <person name="Miyauchi S."/>
            <person name="Viragh M."/>
            <person name="Kuo A."/>
            <person name="Thoen E."/>
            <person name="Andreopoulos B."/>
            <person name="Lu D."/>
            <person name="Skrede I."/>
            <person name="Drula E."/>
            <person name="Henrissat B."/>
            <person name="Morin E."/>
            <person name="Kohler A."/>
            <person name="Barry K."/>
            <person name="LaButti K."/>
            <person name="Morin E."/>
            <person name="Salamov A."/>
            <person name="Lipzen A."/>
            <person name="Mereny Z."/>
            <person name="Hegedus B."/>
            <person name="Baldrian P."/>
            <person name="Stursova M."/>
            <person name="Weitz H."/>
            <person name="Taylor A."/>
            <person name="Grigoriev I.V."/>
            <person name="Nagy L.G."/>
            <person name="Martin F."/>
            <person name="Kauserud H."/>
        </authorList>
    </citation>
    <scope>NUCLEOTIDE SEQUENCE</scope>
    <source>
        <strain evidence="3">CBHHK002</strain>
    </source>
</reference>
<dbReference type="InterPro" id="IPR036291">
    <property type="entry name" value="NAD(P)-bd_dom_sf"/>
</dbReference>
<dbReference type="Pfam" id="PF00106">
    <property type="entry name" value="adh_short"/>
    <property type="match status" value="1"/>
</dbReference>
<gene>
    <name evidence="3" type="ORF">DFH08DRAFT_719972</name>
</gene>
<evidence type="ECO:0000256" key="1">
    <source>
        <dbReference type="ARBA" id="ARBA00006484"/>
    </source>
</evidence>
<dbReference type="GO" id="GO:0016491">
    <property type="term" value="F:oxidoreductase activity"/>
    <property type="evidence" value="ECO:0007669"/>
    <property type="project" value="UniProtKB-KW"/>
</dbReference>
<accession>A0AAD7EBA4</accession>
<keyword evidence="2" id="KW-0560">Oxidoreductase</keyword>
<dbReference type="EMBL" id="JARIHO010000087">
    <property type="protein sequence ID" value="KAJ7307828.1"/>
    <property type="molecule type" value="Genomic_DNA"/>
</dbReference>
<keyword evidence="4" id="KW-1185">Reference proteome</keyword>
<organism evidence="3 4">
    <name type="scientific">Mycena albidolilacea</name>
    <dbReference type="NCBI Taxonomy" id="1033008"/>
    <lineage>
        <taxon>Eukaryota</taxon>
        <taxon>Fungi</taxon>
        <taxon>Dikarya</taxon>
        <taxon>Basidiomycota</taxon>
        <taxon>Agaricomycotina</taxon>
        <taxon>Agaricomycetes</taxon>
        <taxon>Agaricomycetidae</taxon>
        <taxon>Agaricales</taxon>
        <taxon>Marasmiineae</taxon>
        <taxon>Mycenaceae</taxon>
        <taxon>Mycena</taxon>
    </lineage>
</organism>
<evidence type="ECO:0008006" key="5">
    <source>
        <dbReference type="Google" id="ProtNLM"/>
    </source>
</evidence>
<comment type="caution">
    <text evidence="3">The sequence shown here is derived from an EMBL/GenBank/DDBJ whole genome shotgun (WGS) entry which is preliminary data.</text>
</comment>
<name>A0AAD7EBA4_9AGAR</name>
<protein>
    <recommendedName>
        <fullName evidence="5">Short-chain dehydrogenase/reductase</fullName>
    </recommendedName>
</protein>
<dbReference type="Proteomes" id="UP001218218">
    <property type="component" value="Unassembled WGS sequence"/>
</dbReference>
<evidence type="ECO:0000256" key="2">
    <source>
        <dbReference type="ARBA" id="ARBA00023002"/>
    </source>
</evidence>
<evidence type="ECO:0000313" key="4">
    <source>
        <dbReference type="Proteomes" id="UP001218218"/>
    </source>
</evidence>
<dbReference type="Gene3D" id="3.40.50.720">
    <property type="entry name" value="NAD(P)-binding Rossmann-like Domain"/>
    <property type="match status" value="1"/>
</dbReference>
<comment type="similarity">
    <text evidence="1">Belongs to the short-chain dehydrogenases/reductases (SDR) family.</text>
</comment>
<dbReference type="InterPro" id="IPR002347">
    <property type="entry name" value="SDR_fam"/>
</dbReference>
<proteinExistence type="inferred from homology"/>
<dbReference type="SUPFAM" id="SSF51735">
    <property type="entry name" value="NAD(P)-binding Rossmann-fold domains"/>
    <property type="match status" value="1"/>
</dbReference>
<evidence type="ECO:0000313" key="3">
    <source>
        <dbReference type="EMBL" id="KAJ7307828.1"/>
    </source>
</evidence>
<dbReference type="AlphaFoldDB" id="A0AAD7EBA4"/>
<dbReference type="PANTHER" id="PTHR24320:SF283">
    <property type="entry name" value="RETINOL DEHYDROGENASE 11"/>
    <property type="match status" value="1"/>
</dbReference>
<dbReference type="PANTHER" id="PTHR24320">
    <property type="entry name" value="RETINOL DEHYDROGENASE"/>
    <property type="match status" value="1"/>
</dbReference>